<gene>
    <name evidence="3" type="ORF">Osc7112_4722</name>
</gene>
<dbReference type="Pfam" id="PF16289">
    <property type="entry name" value="PIN_12"/>
    <property type="match status" value="1"/>
</dbReference>
<feature type="coiled-coil region" evidence="1">
    <location>
        <begin position="35"/>
        <end position="62"/>
    </location>
</feature>
<dbReference type="HOGENOM" id="CLU_115271_0_0_3"/>
<evidence type="ECO:0000313" key="4">
    <source>
        <dbReference type="Proteomes" id="UP000010478"/>
    </source>
</evidence>
<organism evidence="3 4">
    <name type="scientific">Phormidium nigroviride PCC 7112</name>
    <dbReference type="NCBI Taxonomy" id="179408"/>
    <lineage>
        <taxon>Bacteria</taxon>
        <taxon>Bacillati</taxon>
        <taxon>Cyanobacteriota</taxon>
        <taxon>Cyanophyceae</taxon>
        <taxon>Oscillatoriophycideae</taxon>
        <taxon>Oscillatoriales</taxon>
        <taxon>Oscillatoriaceae</taxon>
        <taxon>Phormidium</taxon>
    </lineage>
</organism>
<evidence type="ECO:0000259" key="2">
    <source>
        <dbReference type="Pfam" id="PF16289"/>
    </source>
</evidence>
<dbReference type="eggNOG" id="ENOG50317I2">
    <property type="taxonomic scope" value="Bacteria"/>
</dbReference>
<dbReference type="PATRIC" id="fig|179408.3.peg.5866"/>
<evidence type="ECO:0000256" key="1">
    <source>
        <dbReference type="SAM" id="Coils"/>
    </source>
</evidence>
<name>K9VN77_9CYAN</name>
<protein>
    <recommendedName>
        <fullName evidence="2">DUF4935 domain-containing protein</fullName>
    </recommendedName>
</protein>
<dbReference type="InterPro" id="IPR032557">
    <property type="entry name" value="DUF4935"/>
</dbReference>
<dbReference type="KEGG" id="oni:Osc7112_4722"/>
<dbReference type="STRING" id="179408.Osc7112_4722"/>
<dbReference type="OrthoDB" id="495022at2"/>
<keyword evidence="4" id="KW-1185">Reference proteome</keyword>
<reference evidence="3 4" key="1">
    <citation type="submission" date="2012-05" db="EMBL/GenBank/DDBJ databases">
        <title>Finished chromosome of genome of Oscillatoria sp. PCC 7112.</title>
        <authorList>
            <consortium name="US DOE Joint Genome Institute"/>
            <person name="Gugger M."/>
            <person name="Coursin T."/>
            <person name="Rippka R."/>
            <person name="Tandeau De Marsac N."/>
            <person name="Huntemann M."/>
            <person name="Wei C.-L."/>
            <person name="Han J."/>
            <person name="Detter J.C."/>
            <person name="Han C."/>
            <person name="Tapia R."/>
            <person name="Davenport K."/>
            <person name="Daligault H."/>
            <person name="Erkkila T."/>
            <person name="Gu W."/>
            <person name="Munk A.C.C."/>
            <person name="Teshima H."/>
            <person name="Xu Y."/>
            <person name="Chain P."/>
            <person name="Chen A."/>
            <person name="Krypides N."/>
            <person name="Mavromatis K."/>
            <person name="Markowitz V."/>
            <person name="Szeto E."/>
            <person name="Ivanova N."/>
            <person name="Mikhailova N."/>
            <person name="Ovchinnikova G."/>
            <person name="Pagani I."/>
            <person name="Pati A."/>
            <person name="Goodwin L."/>
            <person name="Peters L."/>
            <person name="Pitluck S."/>
            <person name="Woyke T."/>
            <person name="Kerfeld C."/>
        </authorList>
    </citation>
    <scope>NUCLEOTIDE SEQUENCE [LARGE SCALE GENOMIC DNA]</scope>
    <source>
        <strain evidence="3 4">PCC 7112</strain>
    </source>
</reference>
<feature type="domain" description="DUF4935" evidence="2">
    <location>
        <begin position="14"/>
        <end position="158"/>
    </location>
</feature>
<proteinExistence type="predicted"/>
<dbReference type="Proteomes" id="UP000010478">
    <property type="component" value="Chromosome"/>
</dbReference>
<sequence length="190" mass="21302">MSIATGRDPDANNLLVSVPTSVSIAIPSICCMESLSALEDEIKRRNRFLDEMEKQISQLKRDKTSPSAQSLVFHLEQSLNENEALINDINARLFTALDLSATKIEMISLTAGILQASLNSIFIEEDPTDNLILHCILNHAHLHPHEVKVFLINNTKEFGLPKVQDALREVGITKYFSRTEDFLGWLQSQS</sequence>
<keyword evidence="1" id="KW-0175">Coiled coil</keyword>
<accession>K9VN77</accession>
<evidence type="ECO:0000313" key="3">
    <source>
        <dbReference type="EMBL" id="AFZ09009.1"/>
    </source>
</evidence>
<dbReference type="AlphaFoldDB" id="K9VN77"/>
<dbReference type="EMBL" id="CP003614">
    <property type="protein sequence ID" value="AFZ09009.1"/>
    <property type="molecule type" value="Genomic_DNA"/>
</dbReference>